<evidence type="ECO:0000256" key="1">
    <source>
        <dbReference type="SAM" id="MobiDB-lite"/>
    </source>
</evidence>
<reference evidence="4" key="1">
    <citation type="submission" date="2022-09" db="EMBL/GenBank/DDBJ databases">
        <title>Fusarium specimens isolated from Avocado Roots.</title>
        <authorList>
            <person name="Stajich J."/>
            <person name="Roper C."/>
            <person name="Heimlech-Rivalta G."/>
        </authorList>
    </citation>
    <scope>NUCLEOTIDE SEQUENCE</scope>
    <source>
        <strain evidence="4">CF00136</strain>
    </source>
</reference>
<dbReference type="InterPro" id="IPR024761">
    <property type="entry name" value="TFIIIC_delta_N"/>
</dbReference>
<gene>
    <name evidence="4" type="ORF">NW762_002134</name>
</gene>
<feature type="region of interest" description="Disordered" evidence="1">
    <location>
        <begin position="479"/>
        <end position="503"/>
    </location>
</feature>
<dbReference type="Pfam" id="PF12660">
    <property type="entry name" value="zf-TFIIIC"/>
    <property type="match status" value="1"/>
</dbReference>
<feature type="domain" description="Transcription factor IIIC 90kDa subunit N-terminal" evidence="2">
    <location>
        <begin position="26"/>
        <end position="535"/>
    </location>
</feature>
<keyword evidence="5" id="KW-1185">Reference proteome</keyword>
<proteinExistence type="predicted"/>
<dbReference type="InterPro" id="IPR024764">
    <property type="entry name" value="TFIIIC_Znf"/>
</dbReference>
<dbReference type="Pfam" id="PF12657">
    <property type="entry name" value="TFIIIC_delta"/>
    <property type="match status" value="1"/>
</dbReference>
<evidence type="ECO:0000259" key="3">
    <source>
        <dbReference type="Pfam" id="PF12660"/>
    </source>
</evidence>
<evidence type="ECO:0000313" key="4">
    <source>
        <dbReference type="EMBL" id="KAJ4270452.1"/>
    </source>
</evidence>
<dbReference type="Proteomes" id="UP001152049">
    <property type="component" value="Unassembled WGS sequence"/>
</dbReference>
<dbReference type="EMBL" id="JAOQAZ010000002">
    <property type="protein sequence ID" value="KAJ4270452.1"/>
    <property type="molecule type" value="Genomic_DNA"/>
</dbReference>
<sequence length="698" mass="77425">MDKSKTRPLKTIHLKSRPLTTHALAWSCDAELAVSTDDTIYIFLPEYPRSGGPDDGGEDEELQAQYSLSYRASGLIRPDPTLNAQLCSFSGIRVAGPPANDENWFPGVGSGLVTGSGAPICQIVRLEWSPNGLGCNLRPILTALSTSGCIYAIGEHIDRQSTMIAGMRTRSFKAWKTLWGLGAQLPLPDSSQEDGYRNMNERIQSFSWAKEVDAGRGLLAYCNDAEEVAIMTVQLFSRPKEDDPTSEETLWDIREVGRFDGRGRHTKEDAMDITDPDYVPHGSAFSLKWSPWYRTDGKQVAILAYLAKNHVGFRKVTIVGDWEKGLLPQIEIEQIDMTAICMYLSTDAHIEWEDQVVFDGENPTARGVITTPFDVKPFQVSFMNDAKESTGAHYTWECSTTYSKEDEEISSNPISGLIIHDQGQTVTGPVPYYSIVRLSATLNNQDWFQTNLPEPEASLPNWAARIRRHTTRLVPRSIALEGLDSDSDDSEDDMMEEDTSQLQVPGSRYRIWGLAQSPGGSTTAVLVSRYSTQHPERRALCKLMFARRDEQEDKEHNDTLTPVRPLTTEGQAWRWMYGNGPEVLGTTATSKISPELHNSPLREQFRSVAANQHCVFCDAALRLEEDEARCENGHLFARCASTGLAIMAPDISRICAVCELRCLKVTELTRIAEECFGPGTKIEASGEVCGGCGGKFVA</sequence>
<protein>
    <recommendedName>
        <fullName evidence="6">Transcription factor IIIC 90kDa subunit N-terminal domain-containing protein</fullName>
    </recommendedName>
</protein>
<comment type="caution">
    <text evidence="4">The sequence shown here is derived from an EMBL/GenBank/DDBJ whole genome shotgun (WGS) entry which is preliminary data.</text>
</comment>
<accession>A0A9W8SGZ2</accession>
<feature type="compositionally biased region" description="Acidic residues" evidence="1">
    <location>
        <begin position="483"/>
        <end position="499"/>
    </location>
</feature>
<evidence type="ECO:0008006" key="6">
    <source>
        <dbReference type="Google" id="ProtNLM"/>
    </source>
</evidence>
<organism evidence="4 5">
    <name type="scientific">Fusarium torreyae</name>
    <dbReference type="NCBI Taxonomy" id="1237075"/>
    <lineage>
        <taxon>Eukaryota</taxon>
        <taxon>Fungi</taxon>
        <taxon>Dikarya</taxon>
        <taxon>Ascomycota</taxon>
        <taxon>Pezizomycotina</taxon>
        <taxon>Sordariomycetes</taxon>
        <taxon>Hypocreomycetidae</taxon>
        <taxon>Hypocreales</taxon>
        <taxon>Nectriaceae</taxon>
        <taxon>Fusarium</taxon>
    </lineage>
</organism>
<feature type="domain" description="Transcription factor IIIC putative zinc-finger" evidence="3">
    <location>
        <begin position="611"/>
        <end position="696"/>
    </location>
</feature>
<evidence type="ECO:0000313" key="5">
    <source>
        <dbReference type="Proteomes" id="UP001152049"/>
    </source>
</evidence>
<dbReference type="AlphaFoldDB" id="A0A9W8SGZ2"/>
<dbReference type="OrthoDB" id="192611at2759"/>
<evidence type="ECO:0000259" key="2">
    <source>
        <dbReference type="Pfam" id="PF12657"/>
    </source>
</evidence>
<name>A0A9W8SGZ2_9HYPO</name>